<sequence length="69" mass="7969">MALERIIEAYFLKVIGRLLYCWRRVLIILKDVVAAIFGKRHLLFSEKFIFSLRSGPRVETSSSRQGPTA</sequence>
<protein>
    <submittedName>
        <fullName evidence="1">Uncharacterized protein</fullName>
    </submittedName>
</protein>
<dbReference type="PATRIC" id="fig|1423733.4.peg.724"/>
<dbReference type="AlphaFoldDB" id="A0A0R2BF72"/>
<dbReference type="EMBL" id="AYYR01000014">
    <property type="protein sequence ID" value="KRM77010.1"/>
    <property type="molecule type" value="Genomic_DNA"/>
</dbReference>
<proteinExistence type="predicted"/>
<reference evidence="1 2" key="1">
    <citation type="journal article" date="2015" name="Genome Announc.">
        <title>Expanding the biotechnology potential of lactobacilli through comparative genomics of 213 strains and associated genera.</title>
        <authorList>
            <person name="Sun Z."/>
            <person name="Harris H.M."/>
            <person name="McCann A."/>
            <person name="Guo C."/>
            <person name="Argimon S."/>
            <person name="Zhang W."/>
            <person name="Yang X."/>
            <person name="Jeffery I.B."/>
            <person name="Cooney J.C."/>
            <person name="Kagawa T.F."/>
            <person name="Liu W."/>
            <person name="Song Y."/>
            <person name="Salvetti E."/>
            <person name="Wrobel A."/>
            <person name="Rasinkangas P."/>
            <person name="Parkhill J."/>
            <person name="Rea M.C."/>
            <person name="O'Sullivan O."/>
            <person name="Ritari J."/>
            <person name="Douillard F.P."/>
            <person name="Paul Ross R."/>
            <person name="Yang R."/>
            <person name="Briner A.E."/>
            <person name="Felis G.E."/>
            <person name="de Vos W.M."/>
            <person name="Barrangou R."/>
            <person name="Klaenhammer T.R."/>
            <person name="Caufield P.W."/>
            <person name="Cui Y."/>
            <person name="Zhang H."/>
            <person name="O'Toole P.W."/>
        </authorList>
    </citation>
    <scope>NUCLEOTIDE SEQUENCE [LARGE SCALE GENOMIC DNA]</scope>
    <source>
        <strain evidence="1 2">DSM 20515</strain>
    </source>
</reference>
<comment type="caution">
    <text evidence="1">The sequence shown here is derived from an EMBL/GenBank/DDBJ whole genome shotgun (WGS) entry which is preliminary data.</text>
</comment>
<organism evidence="1 2">
    <name type="scientific">Secundilactobacillus collinoides DSM 20515 = JCM 1123</name>
    <dbReference type="NCBI Taxonomy" id="1423733"/>
    <lineage>
        <taxon>Bacteria</taxon>
        <taxon>Bacillati</taxon>
        <taxon>Bacillota</taxon>
        <taxon>Bacilli</taxon>
        <taxon>Lactobacillales</taxon>
        <taxon>Lactobacillaceae</taxon>
        <taxon>Secundilactobacillus</taxon>
    </lineage>
</organism>
<name>A0A0R2BF72_SECCO</name>
<evidence type="ECO:0000313" key="1">
    <source>
        <dbReference type="EMBL" id="KRM77010.1"/>
    </source>
</evidence>
<evidence type="ECO:0000313" key="2">
    <source>
        <dbReference type="Proteomes" id="UP000051845"/>
    </source>
</evidence>
<accession>A0A0R2BF72</accession>
<gene>
    <name evidence="1" type="ORF">FC82_GL000695</name>
</gene>
<dbReference type="Proteomes" id="UP000051845">
    <property type="component" value="Unassembled WGS sequence"/>
</dbReference>